<organism evidence="3 4">
    <name type="scientific">Tilletia horrida</name>
    <dbReference type="NCBI Taxonomy" id="155126"/>
    <lineage>
        <taxon>Eukaryota</taxon>
        <taxon>Fungi</taxon>
        <taxon>Dikarya</taxon>
        <taxon>Basidiomycota</taxon>
        <taxon>Ustilaginomycotina</taxon>
        <taxon>Exobasidiomycetes</taxon>
        <taxon>Tilletiales</taxon>
        <taxon>Tilletiaceae</taxon>
        <taxon>Tilletia</taxon>
    </lineage>
</organism>
<dbReference type="InterPro" id="IPR036249">
    <property type="entry name" value="Thioredoxin-like_sf"/>
</dbReference>
<feature type="region of interest" description="Disordered" evidence="2">
    <location>
        <begin position="15"/>
        <end position="61"/>
    </location>
</feature>
<dbReference type="AlphaFoldDB" id="A0AAN6GPN6"/>
<evidence type="ECO:0000256" key="2">
    <source>
        <dbReference type="SAM" id="MobiDB-lite"/>
    </source>
</evidence>
<dbReference type="Proteomes" id="UP001176517">
    <property type="component" value="Unassembled WGS sequence"/>
</dbReference>
<keyword evidence="4" id="KW-1185">Reference proteome</keyword>
<evidence type="ECO:0000256" key="1">
    <source>
        <dbReference type="ARBA" id="ARBA00023284"/>
    </source>
</evidence>
<feature type="region of interest" description="Disordered" evidence="2">
    <location>
        <begin position="121"/>
        <end position="144"/>
    </location>
</feature>
<evidence type="ECO:0000313" key="4">
    <source>
        <dbReference type="Proteomes" id="UP001176517"/>
    </source>
</evidence>
<proteinExistence type="predicted"/>
<gene>
    <name evidence="3" type="ORF">OC846_003645</name>
</gene>
<dbReference type="Gene3D" id="3.40.30.10">
    <property type="entry name" value="Glutaredoxin"/>
    <property type="match status" value="1"/>
</dbReference>
<dbReference type="SUPFAM" id="SSF52833">
    <property type="entry name" value="Thioredoxin-like"/>
    <property type="match status" value="1"/>
</dbReference>
<dbReference type="PANTHER" id="PTHR36417">
    <property type="entry name" value="SELENOPROTEIN DOMAIN PROTEIN (AFU_ORTHOLOGUE AFUA_1G05220)"/>
    <property type="match status" value="1"/>
</dbReference>
<name>A0AAN6GPN6_9BASI</name>
<dbReference type="PANTHER" id="PTHR36417:SF2">
    <property type="entry name" value="SELENOPROTEIN DOMAIN PROTEIN (AFU_ORTHOLOGUE AFUA_1G05220)"/>
    <property type="match status" value="1"/>
</dbReference>
<comment type="caution">
    <text evidence="3">The sequence shown here is derived from an EMBL/GenBank/DDBJ whole genome shotgun (WGS) entry which is preliminary data.</text>
</comment>
<protein>
    <submittedName>
        <fullName evidence="3">Uncharacterized protein</fullName>
    </submittedName>
</protein>
<feature type="compositionally biased region" description="Basic and acidic residues" evidence="2">
    <location>
        <begin position="128"/>
        <end position="144"/>
    </location>
</feature>
<dbReference type="Pfam" id="PF10262">
    <property type="entry name" value="Rdx"/>
    <property type="match status" value="1"/>
</dbReference>
<feature type="compositionally biased region" description="Pro residues" evidence="2">
    <location>
        <begin position="48"/>
        <end position="60"/>
    </location>
</feature>
<feature type="region of interest" description="Disordered" evidence="2">
    <location>
        <begin position="75"/>
        <end position="100"/>
    </location>
</feature>
<dbReference type="InterPro" id="IPR011893">
    <property type="entry name" value="Selenoprotein_Rdx-typ"/>
</dbReference>
<accession>A0AAN6GPN6</accession>
<reference evidence="3" key="1">
    <citation type="journal article" date="2023" name="PhytoFront">
        <title>Draft Genome Resources of Seven Strains of Tilletia horrida, Causal Agent of Kernel Smut of Rice.</title>
        <authorList>
            <person name="Khanal S."/>
            <person name="Antony Babu S."/>
            <person name="Zhou X.G."/>
        </authorList>
    </citation>
    <scope>NUCLEOTIDE SEQUENCE</scope>
    <source>
        <strain evidence="3">TX6</strain>
    </source>
</reference>
<dbReference type="EMBL" id="JAPDMZ010000092">
    <property type="protein sequence ID" value="KAK0550448.1"/>
    <property type="molecule type" value="Genomic_DNA"/>
</dbReference>
<keyword evidence="1" id="KW-0676">Redox-active center</keyword>
<evidence type="ECO:0000313" key="3">
    <source>
        <dbReference type="EMBL" id="KAK0550448.1"/>
    </source>
</evidence>
<sequence>MTDAECRDCQTAEIQATTSVASAPASGSKPAQKPSDESKASTSKSAPPTLPTEPPIPPTPAIIIEYCDRIPKAEAKGKDGVAVEPAAPSPAGLRSVTIIPRTGEDEGGIFRVWITVDEQGESKSSMLWDRKSEGRFPEPKELKQKIRDIIAPAQSLGHSDKKS</sequence>